<gene>
    <name evidence="3" type="ORF">TanjilG_18504</name>
</gene>
<feature type="compositionally biased region" description="Low complexity" evidence="1">
    <location>
        <begin position="17"/>
        <end position="34"/>
    </location>
</feature>
<organism evidence="3 4">
    <name type="scientific">Lupinus angustifolius</name>
    <name type="common">Narrow-leaved blue lupine</name>
    <dbReference type="NCBI Taxonomy" id="3871"/>
    <lineage>
        <taxon>Eukaryota</taxon>
        <taxon>Viridiplantae</taxon>
        <taxon>Streptophyta</taxon>
        <taxon>Embryophyta</taxon>
        <taxon>Tracheophyta</taxon>
        <taxon>Spermatophyta</taxon>
        <taxon>Magnoliopsida</taxon>
        <taxon>eudicotyledons</taxon>
        <taxon>Gunneridae</taxon>
        <taxon>Pentapetalae</taxon>
        <taxon>rosids</taxon>
        <taxon>fabids</taxon>
        <taxon>Fabales</taxon>
        <taxon>Fabaceae</taxon>
        <taxon>Papilionoideae</taxon>
        <taxon>50 kb inversion clade</taxon>
        <taxon>genistoids sensu lato</taxon>
        <taxon>core genistoids</taxon>
        <taxon>Genisteae</taxon>
        <taxon>Lupinus</taxon>
    </lineage>
</organism>
<name>A0A4P1RXD1_LUPAN</name>
<evidence type="ECO:0000256" key="2">
    <source>
        <dbReference type="SAM" id="Phobius"/>
    </source>
</evidence>
<feature type="transmembrane region" description="Helical" evidence="2">
    <location>
        <begin position="38"/>
        <end position="58"/>
    </location>
</feature>
<accession>A0A4P1RXD1</accession>
<evidence type="ECO:0000313" key="4">
    <source>
        <dbReference type="Proteomes" id="UP000188354"/>
    </source>
</evidence>
<keyword evidence="2" id="KW-1133">Transmembrane helix</keyword>
<dbReference type="KEGG" id="lang:109344925"/>
<protein>
    <submittedName>
        <fullName evidence="3">Uncharacterized protein</fullName>
    </submittedName>
</protein>
<dbReference type="Gramene" id="OIW19694">
    <property type="protein sequence ID" value="OIW19694"/>
    <property type="gene ID" value="TanjilG_18504"/>
</dbReference>
<keyword evidence="2" id="KW-0472">Membrane</keyword>
<dbReference type="PANTHER" id="PTHR33429:SF23">
    <property type="entry name" value="OS02G0709350 PROTEIN"/>
    <property type="match status" value="1"/>
</dbReference>
<evidence type="ECO:0000313" key="3">
    <source>
        <dbReference type="EMBL" id="OIW19694.1"/>
    </source>
</evidence>
<sequence length="122" mass="13024">MATTTTTTPSSILEPEQQQQATSEAVSSSSAWNSSGSVGPFFAVISVLIVFALISCYLGRRCRNTSRAPTPLESITGRGCFGWVKRVSRKGLCTKDVEVGAKGMVCDHEENDCKVIHGEVAP</sequence>
<proteinExistence type="predicted"/>
<dbReference type="OrthoDB" id="1738567at2759"/>
<dbReference type="Proteomes" id="UP000188354">
    <property type="component" value="Chromosome LG01"/>
</dbReference>
<reference evidence="3 4" key="1">
    <citation type="journal article" date="2017" name="Plant Biotechnol. J.">
        <title>A comprehensive draft genome sequence for lupin (Lupinus angustifolius), an emerging health food: insights into plant-microbe interactions and legume evolution.</title>
        <authorList>
            <person name="Hane J.K."/>
            <person name="Ming Y."/>
            <person name="Kamphuis L.G."/>
            <person name="Nelson M.N."/>
            <person name="Garg G."/>
            <person name="Atkins C.A."/>
            <person name="Bayer P.E."/>
            <person name="Bravo A."/>
            <person name="Bringans S."/>
            <person name="Cannon S."/>
            <person name="Edwards D."/>
            <person name="Foley R."/>
            <person name="Gao L.L."/>
            <person name="Harrison M.J."/>
            <person name="Huang W."/>
            <person name="Hurgobin B."/>
            <person name="Li S."/>
            <person name="Liu C.W."/>
            <person name="McGrath A."/>
            <person name="Morahan G."/>
            <person name="Murray J."/>
            <person name="Weller J."/>
            <person name="Jian J."/>
            <person name="Singh K.B."/>
        </authorList>
    </citation>
    <scope>NUCLEOTIDE SEQUENCE [LARGE SCALE GENOMIC DNA]</scope>
    <source>
        <strain evidence="4">cv. Tanjil</strain>
        <tissue evidence="3">Whole plant</tissue>
    </source>
</reference>
<dbReference type="KEGG" id="lang:109344915"/>
<keyword evidence="4" id="KW-1185">Reference proteome</keyword>
<dbReference type="AlphaFoldDB" id="A0A4P1RXD1"/>
<keyword evidence="2" id="KW-0812">Transmembrane</keyword>
<evidence type="ECO:0000256" key="1">
    <source>
        <dbReference type="SAM" id="MobiDB-lite"/>
    </source>
</evidence>
<dbReference type="PANTHER" id="PTHR33429">
    <property type="entry name" value="OS02G0708000 PROTEIN-RELATED"/>
    <property type="match status" value="1"/>
</dbReference>
<dbReference type="EMBL" id="CM007361">
    <property type="protein sequence ID" value="OIW19694.1"/>
    <property type="molecule type" value="Genomic_DNA"/>
</dbReference>
<feature type="region of interest" description="Disordered" evidence="1">
    <location>
        <begin position="1"/>
        <end position="34"/>
    </location>
</feature>